<feature type="transmembrane region" description="Helical" evidence="7">
    <location>
        <begin position="323"/>
        <end position="344"/>
    </location>
</feature>
<dbReference type="Pfam" id="PF07690">
    <property type="entry name" value="MFS_1"/>
    <property type="match status" value="1"/>
</dbReference>
<feature type="transmembrane region" description="Helical" evidence="7">
    <location>
        <begin position="245"/>
        <end position="266"/>
    </location>
</feature>
<dbReference type="Gene3D" id="1.20.1250.20">
    <property type="entry name" value="MFS general substrate transporter like domains"/>
    <property type="match status" value="1"/>
</dbReference>
<evidence type="ECO:0000256" key="3">
    <source>
        <dbReference type="ARBA" id="ARBA00022692"/>
    </source>
</evidence>
<keyword evidence="10" id="KW-1185">Reference proteome</keyword>
<dbReference type="SUPFAM" id="SSF103473">
    <property type="entry name" value="MFS general substrate transporter"/>
    <property type="match status" value="1"/>
</dbReference>
<feature type="transmembrane region" description="Helical" evidence="7">
    <location>
        <begin position="214"/>
        <end position="233"/>
    </location>
</feature>
<feature type="region of interest" description="Disordered" evidence="6">
    <location>
        <begin position="521"/>
        <end position="558"/>
    </location>
</feature>
<evidence type="ECO:0000313" key="10">
    <source>
        <dbReference type="Proteomes" id="UP000193144"/>
    </source>
</evidence>
<comment type="subcellular location">
    <subcellularLocation>
        <location evidence="1">Membrane</location>
        <topology evidence="1">Multi-pass membrane protein</topology>
    </subcellularLocation>
</comment>
<dbReference type="OrthoDB" id="10021397at2759"/>
<feature type="compositionally biased region" description="Basic and acidic residues" evidence="6">
    <location>
        <begin position="539"/>
        <end position="558"/>
    </location>
</feature>
<feature type="transmembrane region" description="Helical" evidence="7">
    <location>
        <begin position="145"/>
        <end position="167"/>
    </location>
</feature>
<evidence type="ECO:0000256" key="6">
    <source>
        <dbReference type="SAM" id="MobiDB-lite"/>
    </source>
</evidence>
<gene>
    <name evidence="9" type="ORF">BCR34DRAFT_499601</name>
</gene>
<feature type="compositionally biased region" description="Polar residues" evidence="6">
    <location>
        <begin position="529"/>
        <end position="538"/>
    </location>
</feature>
<feature type="transmembrane region" description="Helical" evidence="7">
    <location>
        <begin position="380"/>
        <end position="402"/>
    </location>
</feature>
<evidence type="ECO:0000313" key="9">
    <source>
        <dbReference type="EMBL" id="ORX93934.1"/>
    </source>
</evidence>
<feature type="transmembrane region" description="Helical" evidence="7">
    <location>
        <begin position="117"/>
        <end position="138"/>
    </location>
</feature>
<feature type="transmembrane region" description="Helical" evidence="7">
    <location>
        <begin position="414"/>
        <end position="440"/>
    </location>
</feature>
<dbReference type="PANTHER" id="PTHR23501:SF102">
    <property type="entry name" value="DRUG TRANSPORTER, PUTATIVE (AFU_ORTHOLOGUE AFUA_3G08530)-RELATED"/>
    <property type="match status" value="1"/>
</dbReference>
<feature type="transmembrane region" description="Helical" evidence="7">
    <location>
        <begin position="56"/>
        <end position="76"/>
    </location>
</feature>
<feature type="transmembrane region" description="Helical" evidence="7">
    <location>
        <begin position="20"/>
        <end position="44"/>
    </location>
</feature>
<feature type="domain" description="Major facilitator superfamily (MFS) profile" evidence="8">
    <location>
        <begin position="22"/>
        <end position="518"/>
    </location>
</feature>
<protein>
    <submittedName>
        <fullName evidence="9">Major facilitator superfamily domain-containing protein</fullName>
    </submittedName>
</protein>
<dbReference type="InterPro" id="IPR036259">
    <property type="entry name" value="MFS_trans_sf"/>
</dbReference>
<dbReference type="GO" id="GO:0022857">
    <property type="term" value="F:transmembrane transporter activity"/>
    <property type="evidence" value="ECO:0007669"/>
    <property type="project" value="InterPro"/>
</dbReference>
<dbReference type="Proteomes" id="UP000193144">
    <property type="component" value="Unassembled WGS sequence"/>
</dbReference>
<sequence>MTSTHTPSSEEASRVSPATLLSFVSLTLSIFLVALDTVLIPTALPTISRSFHISDSLYAWTGSAYLLANAASVPVWGKLSDIFGRKPVVLIANSIFLVGSLICATSVSGGMLVGGRVVQGLGGGGVVVLVHICVANLFSLRYRGFYLGIVGASWAVASALGPVLGGIFAQKLNWRWCFYVNIPIVTVSTILLYFTLHIPSPRIGLLSGIRSIDWPGSLTITLATTILLIGLQFGGQSLSWNSPKILCLLVFGALTYILFFLTQYLSEKHDWNAPIMPLRIFSDTSNLSALAVCACDALVFNSVAYFLPLYFQIVLAASPALAGVYMLALATPLAIVSLSAGFIIERTGRYLEVLRAGLVLMTVGVGLLISFSPTKNMGQVIGYLIVLGIGFGPNFHAPLIALQTRIKESDIAAGTAAFGFVRMVSGAIGVGVGQVIFAALMRGHLGGFVEAGIDGEIAQRLAGGEAISEAGNVGRLPEVLRSVVRAGMTGSLRGTWIFYTAVSAVGLAVSFGIKKEVLSRTMPGKPEGEQSTSMSATRSEIRSVADEEMGVERREEEK</sequence>
<reference evidence="9 10" key="1">
    <citation type="submission" date="2016-07" db="EMBL/GenBank/DDBJ databases">
        <title>Pervasive Adenine N6-methylation of Active Genes in Fungi.</title>
        <authorList>
            <consortium name="DOE Joint Genome Institute"/>
            <person name="Mondo S.J."/>
            <person name="Dannebaum R.O."/>
            <person name="Kuo R.C."/>
            <person name="Labutti K."/>
            <person name="Haridas S."/>
            <person name="Kuo A."/>
            <person name="Salamov A."/>
            <person name="Ahrendt S.R."/>
            <person name="Lipzen A."/>
            <person name="Sullivan W."/>
            <person name="Andreopoulos W.B."/>
            <person name="Clum A."/>
            <person name="Lindquist E."/>
            <person name="Daum C."/>
            <person name="Ramamoorthy G.K."/>
            <person name="Gryganskyi A."/>
            <person name="Culley D."/>
            <person name="Magnuson J.K."/>
            <person name="James T.Y."/>
            <person name="O'Malley M.A."/>
            <person name="Stajich J.E."/>
            <person name="Spatafora J.W."/>
            <person name="Visel A."/>
            <person name="Grigoriev I.V."/>
        </authorList>
    </citation>
    <scope>NUCLEOTIDE SEQUENCE [LARGE SCALE GENOMIC DNA]</scope>
    <source>
        <strain evidence="9 10">CBS 115471</strain>
    </source>
</reference>
<dbReference type="PROSITE" id="PS50850">
    <property type="entry name" value="MFS"/>
    <property type="match status" value="1"/>
</dbReference>
<evidence type="ECO:0000256" key="1">
    <source>
        <dbReference type="ARBA" id="ARBA00004141"/>
    </source>
</evidence>
<comment type="similarity">
    <text evidence="2">Belongs to the major facilitator superfamily. TCR/Tet family.</text>
</comment>
<organism evidence="9 10">
    <name type="scientific">Clohesyomyces aquaticus</name>
    <dbReference type="NCBI Taxonomy" id="1231657"/>
    <lineage>
        <taxon>Eukaryota</taxon>
        <taxon>Fungi</taxon>
        <taxon>Dikarya</taxon>
        <taxon>Ascomycota</taxon>
        <taxon>Pezizomycotina</taxon>
        <taxon>Dothideomycetes</taxon>
        <taxon>Pleosporomycetidae</taxon>
        <taxon>Pleosporales</taxon>
        <taxon>Lindgomycetaceae</taxon>
        <taxon>Clohesyomyces</taxon>
    </lineage>
</organism>
<dbReference type="InterPro" id="IPR011701">
    <property type="entry name" value="MFS"/>
</dbReference>
<dbReference type="GO" id="GO:0005886">
    <property type="term" value="C:plasma membrane"/>
    <property type="evidence" value="ECO:0007669"/>
    <property type="project" value="TreeGrafter"/>
</dbReference>
<evidence type="ECO:0000256" key="5">
    <source>
        <dbReference type="ARBA" id="ARBA00023136"/>
    </source>
</evidence>
<evidence type="ECO:0000259" key="8">
    <source>
        <dbReference type="PROSITE" id="PS50850"/>
    </source>
</evidence>
<feature type="transmembrane region" description="Helical" evidence="7">
    <location>
        <begin position="356"/>
        <end position="374"/>
    </location>
</feature>
<keyword evidence="3 7" id="KW-0812">Transmembrane</keyword>
<dbReference type="EMBL" id="MCFA01000323">
    <property type="protein sequence ID" value="ORX93934.1"/>
    <property type="molecule type" value="Genomic_DNA"/>
</dbReference>
<accession>A0A1Y1Y8N3</accession>
<feature type="transmembrane region" description="Helical" evidence="7">
    <location>
        <begin position="173"/>
        <end position="194"/>
    </location>
</feature>
<evidence type="ECO:0000256" key="4">
    <source>
        <dbReference type="ARBA" id="ARBA00022989"/>
    </source>
</evidence>
<proteinExistence type="inferred from homology"/>
<evidence type="ECO:0000256" key="7">
    <source>
        <dbReference type="SAM" id="Phobius"/>
    </source>
</evidence>
<dbReference type="PRINTS" id="PR01036">
    <property type="entry name" value="TCRTETB"/>
</dbReference>
<feature type="transmembrane region" description="Helical" evidence="7">
    <location>
        <begin position="496"/>
        <end position="513"/>
    </location>
</feature>
<keyword evidence="4 7" id="KW-1133">Transmembrane helix</keyword>
<comment type="caution">
    <text evidence="9">The sequence shown here is derived from an EMBL/GenBank/DDBJ whole genome shotgun (WGS) entry which is preliminary data.</text>
</comment>
<keyword evidence="5 7" id="KW-0472">Membrane</keyword>
<dbReference type="AlphaFoldDB" id="A0A1Y1Y8N3"/>
<name>A0A1Y1Y8N3_9PLEO</name>
<feature type="transmembrane region" description="Helical" evidence="7">
    <location>
        <begin position="88"/>
        <end position="111"/>
    </location>
</feature>
<feature type="transmembrane region" description="Helical" evidence="7">
    <location>
        <begin position="287"/>
        <end position="311"/>
    </location>
</feature>
<evidence type="ECO:0000256" key="2">
    <source>
        <dbReference type="ARBA" id="ARBA00007520"/>
    </source>
</evidence>
<dbReference type="InterPro" id="IPR020846">
    <property type="entry name" value="MFS_dom"/>
</dbReference>
<dbReference type="PANTHER" id="PTHR23501">
    <property type="entry name" value="MAJOR FACILITATOR SUPERFAMILY"/>
    <property type="match status" value="1"/>
</dbReference>
<dbReference type="Gene3D" id="1.20.1720.10">
    <property type="entry name" value="Multidrug resistance protein D"/>
    <property type="match status" value="1"/>
</dbReference>